<proteinExistence type="predicted"/>
<keyword evidence="3" id="KW-1185">Reference proteome</keyword>
<name>A0AA40HN20_CNENI</name>
<reference evidence="2" key="1">
    <citation type="submission" date="2023-06" db="EMBL/GenBank/DDBJ databases">
        <title>Reference genome for the Northern bat (Eptesicus nilssonii), a most northern bat species.</title>
        <authorList>
            <person name="Laine V.N."/>
            <person name="Pulliainen A.T."/>
            <person name="Lilley T.M."/>
        </authorList>
    </citation>
    <scope>NUCLEOTIDE SEQUENCE</scope>
    <source>
        <strain evidence="2">BLF_Eptnil</strain>
        <tissue evidence="2">Kidney</tissue>
    </source>
</reference>
<protein>
    <submittedName>
        <fullName evidence="2">Uncharacterized protein</fullName>
    </submittedName>
</protein>
<feature type="compositionally biased region" description="Basic and acidic residues" evidence="1">
    <location>
        <begin position="217"/>
        <end position="231"/>
    </location>
</feature>
<organism evidence="2 3">
    <name type="scientific">Cnephaeus nilssonii</name>
    <name type="common">Northern bat</name>
    <name type="synonym">Eptesicus nilssonii</name>
    <dbReference type="NCBI Taxonomy" id="3371016"/>
    <lineage>
        <taxon>Eukaryota</taxon>
        <taxon>Metazoa</taxon>
        <taxon>Chordata</taxon>
        <taxon>Craniata</taxon>
        <taxon>Vertebrata</taxon>
        <taxon>Euteleostomi</taxon>
        <taxon>Mammalia</taxon>
        <taxon>Eutheria</taxon>
        <taxon>Laurasiatheria</taxon>
        <taxon>Chiroptera</taxon>
        <taxon>Yangochiroptera</taxon>
        <taxon>Vespertilionidae</taxon>
        <taxon>Cnephaeus</taxon>
    </lineage>
</organism>
<accession>A0AA40HN20</accession>
<evidence type="ECO:0000313" key="3">
    <source>
        <dbReference type="Proteomes" id="UP001177744"/>
    </source>
</evidence>
<comment type="caution">
    <text evidence="2">The sequence shown here is derived from an EMBL/GenBank/DDBJ whole genome shotgun (WGS) entry which is preliminary data.</text>
</comment>
<gene>
    <name evidence="2" type="ORF">QTO34_005272</name>
</gene>
<sequence length="270" mass="28479">MVGSLTSKFEVEGAPGRVPSGRTVKAPVFAFMCLIPGNALHDSERNAGPTRAPALPGHTPRANIHEFAQLRQGAEVKGRGEGAGGRHRSDLGVQPVPRHLSRSGVRRFEKTEGPPAVRGDTRGGARRTGRTGPRTSRAGGGAKPPRPRARPEPASEGCPGASPGREAVGGGIQGRSPAAAPRRAMLVLRSGLTRALAARTWPPQVRGALTPPRRPRREGEGRLRAARDPRMRPPGSQPRPGPAHACILHRQPCSPLGAALEPQLLRARDS</sequence>
<feature type="region of interest" description="Disordered" evidence="1">
    <location>
        <begin position="202"/>
        <end position="248"/>
    </location>
</feature>
<evidence type="ECO:0000313" key="2">
    <source>
        <dbReference type="EMBL" id="KAK1334269.1"/>
    </source>
</evidence>
<dbReference type="EMBL" id="JAULJE010000015">
    <property type="protein sequence ID" value="KAK1334269.1"/>
    <property type="molecule type" value="Genomic_DNA"/>
</dbReference>
<dbReference type="Proteomes" id="UP001177744">
    <property type="component" value="Unassembled WGS sequence"/>
</dbReference>
<evidence type="ECO:0000256" key="1">
    <source>
        <dbReference type="SAM" id="MobiDB-lite"/>
    </source>
</evidence>
<dbReference type="AlphaFoldDB" id="A0AA40HN20"/>
<feature type="region of interest" description="Disordered" evidence="1">
    <location>
        <begin position="75"/>
        <end position="180"/>
    </location>
</feature>
<feature type="region of interest" description="Disordered" evidence="1">
    <location>
        <begin position="1"/>
        <end position="22"/>
    </location>
</feature>